<dbReference type="PANTHER" id="PTHR36195:SF4">
    <property type="entry name" value="DOMAIN PROTEIN, PUTATIVE (AFU_ORTHOLOGUE AFUA_5G01990)-RELATED"/>
    <property type="match status" value="1"/>
</dbReference>
<accession>A0ABR3R7N2</accession>
<dbReference type="PANTHER" id="PTHR36195">
    <property type="entry name" value="DOMAIN PROTEIN, PUTATIVE (AFU_ORTHOLOGUE AFUA_5G01990)-RELATED-RELATED"/>
    <property type="match status" value="1"/>
</dbReference>
<dbReference type="Pfam" id="PF04681">
    <property type="entry name" value="Bys1"/>
    <property type="match status" value="1"/>
</dbReference>
<gene>
    <name evidence="2" type="ORF">SLS60_006832</name>
</gene>
<comment type="caution">
    <text evidence="2">The sequence shown here is derived from an EMBL/GenBank/DDBJ whole genome shotgun (WGS) entry which is preliminary data.</text>
</comment>
<dbReference type="Proteomes" id="UP001521785">
    <property type="component" value="Unassembled WGS sequence"/>
</dbReference>
<keyword evidence="3" id="KW-1185">Reference proteome</keyword>
<feature type="signal peptide" evidence="1">
    <location>
        <begin position="1"/>
        <end position="17"/>
    </location>
</feature>
<evidence type="ECO:0000313" key="3">
    <source>
        <dbReference type="Proteomes" id="UP001521785"/>
    </source>
</evidence>
<reference evidence="2 3" key="1">
    <citation type="submission" date="2024-02" db="EMBL/GenBank/DDBJ databases">
        <title>De novo assembly and annotation of 12 fungi associated with fruit tree decline syndrome in Ontario, Canada.</title>
        <authorList>
            <person name="Sulman M."/>
            <person name="Ellouze W."/>
            <person name="Ilyukhin E."/>
        </authorList>
    </citation>
    <scope>NUCLEOTIDE SEQUENCE [LARGE SCALE GENOMIC DNA]</scope>
    <source>
        <strain evidence="2 3">M42-189</strain>
    </source>
</reference>
<organism evidence="2 3">
    <name type="scientific">Paraconiothyrium brasiliense</name>
    <dbReference type="NCBI Taxonomy" id="300254"/>
    <lineage>
        <taxon>Eukaryota</taxon>
        <taxon>Fungi</taxon>
        <taxon>Dikarya</taxon>
        <taxon>Ascomycota</taxon>
        <taxon>Pezizomycotina</taxon>
        <taxon>Dothideomycetes</taxon>
        <taxon>Pleosporomycetidae</taxon>
        <taxon>Pleosporales</taxon>
        <taxon>Massarineae</taxon>
        <taxon>Didymosphaeriaceae</taxon>
        <taxon>Paraconiothyrium</taxon>
    </lineage>
</organism>
<feature type="chain" id="PRO_5047286487" evidence="1">
    <location>
        <begin position="18"/>
        <end position="942"/>
    </location>
</feature>
<keyword evidence="1" id="KW-0732">Signal</keyword>
<dbReference type="EMBL" id="JAKJXO020000009">
    <property type="protein sequence ID" value="KAL1600446.1"/>
    <property type="molecule type" value="Genomic_DNA"/>
</dbReference>
<protein>
    <submittedName>
        <fullName evidence="2">Uncharacterized protein</fullName>
    </submittedName>
</protein>
<proteinExistence type="predicted"/>
<evidence type="ECO:0000256" key="1">
    <source>
        <dbReference type="SAM" id="SignalP"/>
    </source>
</evidence>
<evidence type="ECO:0000313" key="2">
    <source>
        <dbReference type="EMBL" id="KAL1600446.1"/>
    </source>
</evidence>
<sequence>MSIWVLTLSALVALGHSKAIVTNNCRKDVYIWSVPEKTDLASNLSISPGKRYEEPWRSGTAVSPGVAIKISTERDGIYTGKSEINFQYDVDSSDPNKIWINLANVRGNEFDTATLNTCRGGFKSSDVPTQQCSSTDDIELVLCGSDRTVPFEDTTPVRIISTCIGLVAERDAPLHPRMCSARVVGSKRMPMLPEDEEDQWLIERVDTVPLKTVMRLEAAKHATSQRAEAHTAAVKRDAVTEESVSPEPMCSLLHDSWPEAQCDEKMAQHNAKLFYQDNCGDKTNNMFPGASCEAIRHQMAQIYPGVVEKRDNHVTMCINKYYPWFEKFWGPRDTVKAVLNNHGPTLFTDRSWTSDEELCQKPNKTVSPVVKNGKDRFRRCVNPFCHKGNRLPGDCSDVEDELEKLSKDAGWEVDWTSEDEVCEDKRAATSEWSALTRRQIDNVTYGTGHRWNDIRKVCITTANEKLGKYWGDNETEELVREYFPGVRWTADLDDCSPPAISESRAYHRKLIDKKQHKLKKCVVNCQGKACKRVKKELNKLSKDVGENWSWTDDEKVCASNVTFGPQGPEVSRCVMGENATRKLFAYWGDAHDYIMREIFPDIDLTTDEECDLPYDTAARRWLRDRRVGGKRPQRCVNPYCKPFQADCSDVEDQLEEVSKNLGHEIDWTTDDDACPKGQEYPVNYSAYPSDVCMLGYCRTHNLSNDECEEVAELAEEVSYAYYGTRINFSANGPACLGARANELPHMPLSTKTKRGSHKVCRKELCRRSGHVDHDCNKTEHNIARFMNETMQMDVEFTENHDACGTVLARTSFEDSTIYAYNTSLPLVCSKAYCSPRIPGVDCAVVHRDFRTVLQIEAISPTVGDATSEHVCRDEPSLHLPVVRDPSRRQKVCVRELCTISESNYGNKCDAVITLIERYYRGDHNVDITASIDDDVCGKKMGH</sequence>
<dbReference type="InterPro" id="IPR006771">
    <property type="entry name" value="CetA-like"/>
</dbReference>
<name>A0ABR3R7N2_9PLEO</name>